<reference evidence="10" key="1">
    <citation type="submission" date="2016-06" db="EMBL/GenBank/DDBJ databases">
        <title>Parallel loss of symbiosis genes in relatives of nitrogen-fixing non-legume Parasponia.</title>
        <authorList>
            <person name="Van Velzen R."/>
            <person name="Holmer R."/>
            <person name="Bu F."/>
            <person name="Rutten L."/>
            <person name="Van Zeijl A."/>
            <person name="Liu W."/>
            <person name="Santuari L."/>
            <person name="Cao Q."/>
            <person name="Sharma T."/>
            <person name="Shen D."/>
            <person name="Roswanjaya Y."/>
            <person name="Wardhani T."/>
            <person name="Kalhor M.S."/>
            <person name="Jansen J."/>
            <person name="Van den Hoogen J."/>
            <person name="Gungor B."/>
            <person name="Hartog M."/>
            <person name="Hontelez J."/>
            <person name="Verver J."/>
            <person name="Yang W.-C."/>
            <person name="Schijlen E."/>
            <person name="Repin R."/>
            <person name="Schilthuizen M."/>
            <person name="Schranz E."/>
            <person name="Heidstra R."/>
            <person name="Miyata K."/>
            <person name="Fedorova E."/>
            <person name="Kohlen W."/>
            <person name="Bisseling T."/>
            <person name="Smit S."/>
            <person name="Geurts R."/>
        </authorList>
    </citation>
    <scope>NUCLEOTIDE SEQUENCE [LARGE SCALE GENOMIC DNA]</scope>
    <source>
        <strain evidence="10">cv. RG33-2</strain>
    </source>
</reference>
<evidence type="ECO:0000256" key="1">
    <source>
        <dbReference type="ARBA" id="ARBA00004123"/>
    </source>
</evidence>
<dbReference type="PROSITE" id="PS51032">
    <property type="entry name" value="AP2_ERF"/>
    <property type="match status" value="1"/>
</dbReference>
<keyword evidence="2" id="KW-0805">Transcription regulation</keyword>
<organism evidence="9 10">
    <name type="scientific">Trema orientale</name>
    <name type="common">Charcoal tree</name>
    <name type="synonym">Celtis orientalis</name>
    <dbReference type="NCBI Taxonomy" id="63057"/>
    <lineage>
        <taxon>Eukaryota</taxon>
        <taxon>Viridiplantae</taxon>
        <taxon>Streptophyta</taxon>
        <taxon>Embryophyta</taxon>
        <taxon>Tracheophyta</taxon>
        <taxon>Spermatophyta</taxon>
        <taxon>Magnoliopsida</taxon>
        <taxon>eudicotyledons</taxon>
        <taxon>Gunneridae</taxon>
        <taxon>Pentapetalae</taxon>
        <taxon>rosids</taxon>
        <taxon>fabids</taxon>
        <taxon>Rosales</taxon>
        <taxon>Cannabaceae</taxon>
        <taxon>Trema</taxon>
    </lineage>
</organism>
<name>A0A2P5DJK3_TREOI</name>
<dbReference type="GO" id="GO:0005634">
    <property type="term" value="C:nucleus"/>
    <property type="evidence" value="ECO:0007669"/>
    <property type="project" value="UniProtKB-SubCell"/>
</dbReference>
<dbReference type="Proteomes" id="UP000237000">
    <property type="component" value="Unassembled WGS sequence"/>
</dbReference>
<dbReference type="InParanoid" id="A0A2P5DJK3"/>
<dbReference type="SUPFAM" id="SSF54171">
    <property type="entry name" value="DNA-binding domain"/>
    <property type="match status" value="1"/>
</dbReference>
<dbReference type="PANTHER" id="PTHR31190">
    <property type="entry name" value="DNA-BINDING DOMAIN"/>
    <property type="match status" value="1"/>
</dbReference>
<evidence type="ECO:0000256" key="4">
    <source>
        <dbReference type="ARBA" id="ARBA00023163"/>
    </source>
</evidence>
<dbReference type="Pfam" id="PF00847">
    <property type="entry name" value="AP2"/>
    <property type="match status" value="1"/>
</dbReference>
<evidence type="ECO:0000256" key="5">
    <source>
        <dbReference type="ARBA" id="ARBA00023242"/>
    </source>
</evidence>
<proteinExistence type="inferred from homology"/>
<evidence type="ECO:0000256" key="2">
    <source>
        <dbReference type="ARBA" id="ARBA00023015"/>
    </source>
</evidence>
<dbReference type="GO" id="GO:0003677">
    <property type="term" value="F:DNA binding"/>
    <property type="evidence" value="ECO:0007669"/>
    <property type="project" value="UniProtKB-KW"/>
</dbReference>
<feature type="domain" description="AP2/ERF" evidence="8">
    <location>
        <begin position="135"/>
        <end position="193"/>
    </location>
</feature>
<dbReference type="GO" id="GO:0009873">
    <property type="term" value="P:ethylene-activated signaling pathway"/>
    <property type="evidence" value="ECO:0007669"/>
    <property type="project" value="InterPro"/>
</dbReference>
<dbReference type="Gene3D" id="3.30.730.10">
    <property type="entry name" value="AP2/ERF domain"/>
    <property type="match status" value="1"/>
</dbReference>
<comment type="similarity">
    <text evidence="6">Belongs to the AP2/ERF transcription factor family. ERF subfamily.</text>
</comment>
<dbReference type="STRING" id="63057.A0A2P5DJK3"/>
<comment type="caution">
    <text evidence="9">The sequence shown here is derived from an EMBL/GenBank/DDBJ whole genome shotgun (WGS) entry which is preliminary data.</text>
</comment>
<dbReference type="PANTHER" id="PTHR31190:SF314">
    <property type="entry name" value="ETHYLENE-RESPONSIVE TRANSCRIPTION FACTOR ERF094"/>
    <property type="match status" value="1"/>
</dbReference>
<dbReference type="InterPro" id="IPR016177">
    <property type="entry name" value="DNA-bd_dom_sf"/>
</dbReference>
<dbReference type="PRINTS" id="PR00367">
    <property type="entry name" value="ETHRSPELEMNT"/>
</dbReference>
<keyword evidence="4" id="KW-0804">Transcription</keyword>
<dbReference type="EMBL" id="JXTC01000266">
    <property type="protein sequence ID" value="PON73479.1"/>
    <property type="molecule type" value="Genomic_DNA"/>
</dbReference>
<evidence type="ECO:0000256" key="6">
    <source>
        <dbReference type="ARBA" id="ARBA00024343"/>
    </source>
</evidence>
<dbReference type="InterPro" id="IPR036955">
    <property type="entry name" value="AP2/ERF_dom_sf"/>
</dbReference>
<evidence type="ECO:0000256" key="7">
    <source>
        <dbReference type="SAM" id="MobiDB-lite"/>
    </source>
</evidence>
<evidence type="ECO:0000259" key="8">
    <source>
        <dbReference type="PROSITE" id="PS51032"/>
    </source>
</evidence>
<keyword evidence="10" id="KW-1185">Reference proteome</keyword>
<evidence type="ECO:0000313" key="9">
    <source>
        <dbReference type="EMBL" id="PON73479.1"/>
    </source>
</evidence>
<gene>
    <name evidence="9" type="primary">TorERF3</name>
    <name evidence="9" type="ORF">TorRG33x02_249620</name>
</gene>
<feature type="region of interest" description="Disordered" evidence="7">
    <location>
        <begin position="85"/>
        <end position="127"/>
    </location>
</feature>
<dbReference type="OrthoDB" id="670255at2759"/>
<sequence length="282" mass="32323">MDPYYYSSSFFPYPDSDHDRDQYFYSSDQSYLSPNNSLNSQLESMSWDSLLTNNLANDNQLPLPFNQNDTEEMLLYGVLAEPNISSSTTTSTHNSVNKVDQEEVNSKSEESYHDDDHHHQDHDDHDQMEMKEEISYRGVRKRPWGKYAAEIRDSTRNGVRVWLGTFDTAEAAALAYDQAAFAMRGSLAVLNFPAEKVCQSLREMKYRIDEGCSPVLALKKRHSMKRKSLSRKMKKEMNNTVNINVVDNQTTSFENVVVLEDLGAEYLEELLSISEISPASPW</sequence>
<dbReference type="InterPro" id="IPR001471">
    <property type="entry name" value="AP2/ERF_dom"/>
</dbReference>
<feature type="compositionally biased region" description="Basic and acidic residues" evidence="7">
    <location>
        <begin position="99"/>
        <end position="127"/>
    </location>
</feature>
<protein>
    <submittedName>
        <fullName evidence="9">AP2/ERF transcription factor</fullName>
    </submittedName>
</protein>
<comment type="subcellular location">
    <subcellularLocation>
        <location evidence="1">Nucleus</location>
    </subcellularLocation>
</comment>
<dbReference type="CDD" id="cd00018">
    <property type="entry name" value="AP2"/>
    <property type="match status" value="1"/>
</dbReference>
<dbReference type="FunFam" id="3.30.730.10:FF:000001">
    <property type="entry name" value="Ethylene-responsive transcription factor 2"/>
    <property type="match status" value="1"/>
</dbReference>
<dbReference type="GO" id="GO:0003700">
    <property type="term" value="F:DNA-binding transcription factor activity"/>
    <property type="evidence" value="ECO:0007669"/>
    <property type="project" value="InterPro"/>
</dbReference>
<evidence type="ECO:0000313" key="10">
    <source>
        <dbReference type="Proteomes" id="UP000237000"/>
    </source>
</evidence>
<evidence type="ECO:0000256" key="3">
    <source>
        <dbReference type="ARBA" id="ARBA00023125"/>
    </source>
</evidence>
<keyword evidence="5" id="KW-0539">Nucleus</keyword>
<dbReference type="SMART" id="SM00380">
    <property type="entry name" value="AP2"/>
    <property type="match status" value="1"/>
</dbReference>
<dbReference type="AlphaFoldDB" id="A0A2P5DJK3"/>
<accession>A0A2P5DJK3</accession>
<dbReference type="InterPro" id="IPR044808">
    <property type="entry name" value="ERF_plant"/>
</dbReference>
<keyword evidence="3" id="KW-0238">DNA-binding</keyword>